<feature type="domain" description="ThuA-like" evidence="2">
    <location>
        <begin position="4"/>
        <end position="220"/>
    </location>
</feature>
<dbReference type="InterPro" id="IPR029010">
    <property type="entry name" value="ThuA-like"/>
</dbReference>
<reference evidence="3 4" key="1">
    <citation type="submission" date="2014-09" db="EMBL/GenBank/DDBJ databases">
        <title>Isolation and characterization of Aurantimonas altamirensis ON-56566 from clinical sample following a dog bite.</title>
        <authorList>
            <person name="Eshaghi A."/>
            <person name="Li A."/>
            <person name="Shahinas D."/>
            <person name="Bahn P."/>
            <person name="Kus J.V."/>
            <person name="Patel S.N."/>
        </authorList>
    </citation>
    <scope>NUCLEOTIDE SEQUENCE [LARGE SCALE GENOMIC DNA]</scope>
    <source>
        <strain evidence="3 4">ON-56566</strain>
    </source>
</reference>
<dbReference type="InterPro" id="IPR009381">
    <property type="entry name" value="Trehalose_catabolism_ThuA_prok"/>
</dbReference>
<dbReference type="PIRSF" id="PIRSF030013">
    <property type="entry name" value="ThuA"/>
    <property type="match status" value="1"/>
</dbReference>
<evidence type="ECO:0000259" key="2">
    <source>
        <dbReference type="Pfam" id="PF06283"/>
    </source>
</evidence>
<dbReference type="EMBL" id="JRFJ01000002">
    <property type="protein sequence ID" value="KHJ54863.1"/>
    <property type="molecule type" value="Genomic_DNA"/>
</dbReference>
<gene>
    <name evidence="3" type="ORF">LA66_09880</name>
</gene>
<sequence length="261" mass="29704">MGIRAVVWNEFVHEQENEIVQKVYPDGIHRTIARAISAEGDIEAATATLQEPDHGLTQARLDQTDVLLWWGHKAHGQVDDAIVDRVQQRVAEGMGLIVLHSGHFSKIFKRLMGTPCSLRWREAGERERLWVINRNHPIAKGIDTAIELPNSEMYGEPFLVPEPLETVFISWFEGGEVFRSGLTYQRGAGRIFYFEPGHETYPIYHDAAIQTVLRNAVRWAYNPAEPWRDVSEAPNRPYDQAREKLTPKGAALHKKGEAGYR</sequence>
<evidence type="ECO:0000313" key="3">
    <source>
        <dbReference type="EMBL" id="KHJ54863.1"/>
    </source>
</evidence>
<dbReference type="OrthoDB" id="252909at2"/>
<organism evidence="3 4">
    <name type="scientific">Aureimonas altamirensis</name>
    <dbReference type="NCBI Taxonomy" id="370622"/>
    <lineage>
        <taxon>Bacteria</taxon>
        <taxon>Pseudomonadati</taxon>
        <taxon>Pseudomonadota</taxon>
        <taxon>Alphaproteobacteria</taxon>
        <taxon>Hyphomicrobiales</taxon>
        <taxon>Aurantimonadaceae</taxon>
        <taxon>Aureimonas</taxon>
    </lineage>
</organism>
<feature type="region of interest" description="Disordered" evidence="1">
    <location>
        <begin position="230"/>
        <end position="261"/>
    </location>
</feature>
<dbReference type="RefSeq" id="WP_039191968.1">
    <property type="nucleotide sequence ID" value="NZ_JAQRFV010000002.1"/>
</dbReference>
<dbReference type="InterPro" id="IPR029062">
    <property type="entry name" value="Class_I_gatase-like"/>
</dbReference>
<protein>
    <submittedName>
        <fullName evidence="3">PalA</fullName>
    </submittedName>
</protein>
<dbReference type="Gene3D" id="3.40.50.880">
    <property type="match status" value="1"/>
</dbReference>
<evidence type="ECO:0000313" key="4">
    <source>
        <dbReference type="Proteomes" id="UP000030826"/>
    </source>
</evidence>
<name>A0A0B1Q244_9HYPH</name>
<proteinExistence type="predicted"/>
<dbReference type="SUPFAM" id="SSF52317">
    <property type="entry name" value="Class I glutamine amidotransferase-like"/>
    <property type="match status" value="1"/>
</dbReference>
<evidence type="ECO:0000256" key="1">
    <source>
        <dbReference type="SAM" id="MobiDB-lite"/>
    </source>
</evidence>
<dbReference type="STRING" id="370622.LA66_09880"/>
<dbReference type="AlphaFoldDB" id="A0A0B1Q244"/>
<comment type="caution">
    <text evidence="3">The sequence shown here is derived from an EMBL/GenBank/DDBJ whole genome shotgun (WGS) entry which is preliminary data.</text>
</comment>
<accession>A0A0B1Q244</accession>
<dbReference type="Proteomes" id="UP000030826">
    <property type="component" value="Unassembled WGS sequence"/>
</dbReference>
<dbReference type="Pfam" id="PF06283">
    <property type="entry name" value="ThuA"/>
    <property type="match status" value="1"/>
</dbReference>